<dbReference type="InterPro" id="IPR005545">
    <property type="entry name" value="YCII"/>
</dbReference>
<comment type="caution">
    <text evidence="3">The sequence shown here is derived from an EMBL/GenBank/DDBJ whole genome shotgun (WGS) entry which is preliminary data.</text>
</comment>
<dbReference type="InterPro" id="IPR011008">
    <property type="entry name" value="Dimeric_a/b-barrel"/>
</dbReference>
<protein>
    <recommendedName>
        <fullName evidence="2">YCII-related domain-containing protein</fullName>
    </recommendedName>
</protein>
<reference evidence="3 4" key="1">
    <citation type="submission" date="2019-02" db="EMBL/GenBank/DDBJ databases">
        <title>Genomic Encyclopedia of Type Strains, Phase IV (KMG-IV): sequencing the most valuable type-strain genomes for metagenomic binning, comparative biology and taxonomic classification.</title>
        <authorList>
            <person name="Goeker M."/>
        </authorList>
    </citation>
    <scope>NUCLEOTIDE SEQUENCE [LARGE SCALE GENOMIC DNA]</scope>
    <source>
        <strain evidence="3 4">DSM 18116</strain>
    </source>
</reference>
<evidence type="ECO:0000313" key="4">
    <source>
        <dbReference type="Proteomes" id="UP000293874"/>
    </source>
</evidence>
<proteinExistence type="inferred from homology"/>
<dbReference type="PANTHER" id="PTHR35174">
    <property type="entry name" value="BLL7171 PROTEIN-RELATED"/>
    <property type="match status" value="1"/>
</dbReference>
<dbReference type="RefSeq" id="WP_130544444.1">
    <property type="nucleotide sequence ID" value="NZ_CP042431.1"/>
</dbReference>
<evidence type="ECO:0000313" key="3">
    <source>
        <dbReference type="EMBL" id="RZS65219.1"/>
    </source>
</evidence>
<sequence>MKEFMFIFTGPTYDELNMSAEEAQSQMMKWFSWMDDLKAKGLYVEGRPLLPDSKRLTGVNKVVTDGPFAESKELVGGYLIVKAKDFKQAVEAAKGFPDFELNGTVEVRECVDLTGQYND</sequence>
<organism evidence="3 4">
    <name type="scientific">Pseudobacter ginsenosidimutans</name>
    <dbReference type="NCBI Taxonomy" id="661488"/>
    <lineage>
        <taxon>Bacteria</taxon>
        <taxon>Pseudomonadati</taxon>
        <taxon>Bacteroidota</taxon>
        <taxon>Chitinophagia</taxon>
        <taxon>Chitinophagales</taxon>
        <taxon>Chitinophagaceae</taxon>
        <taxon>Pseudobacter</taxon>
    </lineage>
</organism>
<dbReference type="Gene3D" id="3.30.70.1060">
    <property type="entry name" value="Dimeric alpha+beta barrel"/>
    <property type="match status" value="1"/>
</dbReference>
<dbReference type="Pfam" id="PF03795">
    <property type="entry name" value="YCII"/>
    <property type="match status" value="1"/>
</dbReference>
<name>A0A4Q7MFP3_9BACT</name>
<dbReference type="OrthoDB" id="7782105at2"/>
<keyword evidence="4" id="KW-1185">Reference proteome</keyword>
<dbReference type="EMBL" id="SGXA01000006">
    <property type="protein sequence ID" value="RZS65219.1"/>
    <property type="molecule type" value="Genomic_DNA"/>
</dbReference>
<dbReference type="AlphaFoldDB" id="A0A4Q7MFP3"/>
<evidence type="ECO:0000259" key="2">
    <source>
        <dbReference type="Pfam" id="PF03795"/>
    </source>
</evidence>
<comment type="similarity">
    <text evidence="1">Belongs to the YciI family.</text>
</comment>
<feature type="domain" description="YCII-related" evidence="2">
    <location>
        <begin position="19"/>
        <end position="112"/>
    </location>
</feature>
<gene>
    <name evidence="3" type="ORF">EV199_5976</name>
</gene>
<dbReference type="Proteomes" id="UP000293874">
    <property type="component" value="Unassembled WGS sequence"/>
</dbReference>
<evidence type="ECO:0000256" key="1">
    <source>
        <dbReference type="ARBA" id="ARBA00007689"/>
    </source>
</evidence>
<accession>A0A4Q7MFP3</accession>
<dbReference type="SUPFAM" id="SSF54909">
    <property type="entry name" value="Dimeric alpha+beta barrel"/>
    <property type="match status" value="1"/>
</dbReference>
<dbReference type="PANTHER" id="PTHR35174:SF1">
    <property type="entry name" value="BLL0086 PROTEIN"/>
    <property type="match status" value="1"/>
</dbReference>